<organism evidence="3 4">
    <name type="scientific">Drosophila albomicans</name>
    <name type="common">Fruit fly</name>
    <dbReference type="NCBI Taxonomy" id="7291"/>
    <lineage>
        <taxon>Eukaryota</taxon>
        <taxon>Metazoa</taxon>
        <taxon>Ecdysozoa</taxon>
        <taxon>Arthropoda</taxon>
        <taxon>Hexapoda</taxon>
        <taxon>Insecta</taxon>
        <taxon>Pterygota</taxon>
        <taxon>Neoptera</taxon>
        <taxon>Endopterygota</taxon>
        <taxon>Diptera</taxon>
        <taxon>Brachycera</taxon>
        <taxon>Muscomorpha</taxon>
        <taxon>Ephydroidea</taxon>
        <taxon>Drosophilidae</taxon>
        <taxon>Drosophila</taxon>
    </lineage>
</organism>
<feature type="chain" id="PRO_5028070676" evidence="2">
    <location>
        <begin position="25"/>
        <end position="112"/>
    </location>
</feature>
<feature type="signal peptide" evidence="2">
    <location>
        <begin position="1"/>
        <end position="24"/>
    </location>
</feature>
<dbReference type="GeneID" id="117575212"/>
<keyword evidence="1" id="KW-1133">Transmembrane helix</keyword>
<keyword evidence="3" id="KW-1185">Reference proteome</keyword>
<accession>A0A6P8ZDT8</accession>
<protein>
    <submittedName>
        <fullName evidence="4">Uncharacterized protein LOC117575212</fullName>
    </submittedName>
</protein>
<reference evidence="4" key="1">
    <citation type="submission" date="2025-08" db="UniProtKB">
        <authorList>
            <consortium name="RefSeq"/>
        </authorList>
    </citation>
    <scope>IDENTIFICATION</scope>
    <source>
        <strain evidence="4">15112-1751.03</strain>
        <tissue evidence="4">Whole Adult</tissue>
    </source>
</reference>
<sequence length="112" mass="12883">MELLRFSTVFAVIVMLHFSSPMQAAPVSDVESALASLMDSELVKTMQWNSRKLLEIQELLSEKRILYLEIIREQKFQRTLVIGAFVIDFLLLVCMSLHYLLVPAKVNNKIDI</sequence>
<evidence type="ECO:0000256" key="2">
    <source>
        <dbReference type="SAM" id="SignalP"/>
    </source>
</evidence>
<dbReference type="Proteomes" id="UP000515160">
    <property type="component" value="Chromosome 2R"/>
</dbReference>
<dbReference type="RefSeq" id="XP_034115227.1">
    <property type="nucleotide sequence ID" value="XM_034259336.2"/>
</dbReference>
<proteinExistence type="predicted"/>
<name>A0A6P8ZDT8_DROAB</name>
<keyword evidence="1" id="KW-0812">Transmembrane</keyword>
<evidence type="ECO:0000313" key="3">
    <source>
        <dbReference type="Proteomes" id="UP000515160"/>
    </source>
</evidence>
<dbReference type="AlphaFoldDB" id="A0A6P8ZDT8"/>
<keyword evidence="1" id="KW-0472">Membrane</keyword>
<gene>
    <name evidence="4" type="primary">LOC117575212</name>
</gene>
<feature type="transmembrane region" description="Helical" evidence="1">
    <location>
        <begin position="80"/>
        <end position="102"/>
    </location>
</feature>
<keyword evidence="2" id="KW-0732">Signal</keyword>
<evidence type="ECO:0000313" key="4">
    <source>
        <dbReference type="RefSeq" id="XP_034115227.1"/>
    </source>
</evidence>
<evidence type="ECO:0000256" key="1">
    <source>
        <dbReference type="SAM" id="Phobius"/>
    </source>
</evidence>